<dbReference type="EC" id="3.4.16.4" evidence="3"/>
<dbReference type="Proteomes" id="UP001064087">
    <property type="component" value="Chromosome"/>
</dbReference>
<dbReference type="Gene3D" id="3.50.80.20">
    <property type="entry name" value="D-Ala-D-Ala carboxypeptidase C, peptidase S13"/>
    <property type="match status" value="1"/>
</dbReference>
<accession>A0ABY6DG93</accession>
<keyword evidence="4" id="KW-1185">Reference proteome</keyword>
<proteinExistence type="inferred from homology"/>
<dbReference type="PROSITE" id="PS51318">
    <property type="entry name" value="TAT"/>
    <property type="match status" value="1"/>
</dbReference>
<sequence length="507" mass="53550">MMLPFSRRAFLTGSISALASGAGIRAAWAGAPAVSLRPQLRPDDLATTARKPRPKAPDAQTLIDRAKLGGKVGYAVVDVKTGALLETRNADTGFAPASVTKAVTALYALDALGPGYRFRTQLIATGPIENGVIKGDLVLAGGGDPTLDTDALAGMAANLKGAGIRAVTGAFRVFDGALPYVRVIDETQPDHVGYNPSLSGLNLNFNRVHFQWARGADGYTVTMDARSAKYRPAVRVARMRIANRAAPVYTYTDAGDHDEWTVASQALGKGGTRWLPVRYPASYAGEVFATFARSHGIKLDSAKPQGGAPRGTALVTHNSVALSTILRGMLKYSNNLTAELVGMTATVARRGKVTTLAASGREMSAWARTELGMKDASLVDHSGLGSESRLSAESLARAMAKVAGQGALAPLLKPFVMRHENGQIDKGHPVEVLAKTGTLYFVSSLSGYATGPGGRQLAFAILTGNQAKRRGLAKSAQERPPGSAAWNARSKRLQQQLIERWNAVYGS</sequence>
<dbReference type="PANTHER" id="PTHR30023">
    <property type="entry name" value="D-ALANYL-D-ALANINE CARBOXYPEPTIDASE"/>
    <property type="match status" value="1"/>
</dbReference>
<dbReference type="PRINTS" id="PR00922">
    <property type="entry name" value="DADACBPTASE3"/>
</dbReference>
<dbReference type="InterPro" id="IPR000667">
    <property type="entry name" value="Peptidase_S13"/>
</dbReference>
<dbReference type="EMBL" id="CP106738">
    <property type="protein sequence ID" value="UXX85187.1"/>
    <property type="molecule type" value="Genomic_DNA"/>
</dbReference>
<dbReference type="Gene3D" id="3.40.710.10">
    <property type="entry name" value="DD-peptidase/beta-lactamase superfamily"/>
    <property type="match status" value="2"/>
</dbReference>
<keyword evidence="3" id="KW-0121">Carboxypeptidase</keyword>
<dbReference type="InterPro" id="IPR006311">
    <property type="entry name" value="TAT_signal"/>
</dbReference>
<dbReference type="SUPFAM" id="SSF56601">
    <property type="entry name" value="beta-lactamase/transpeptidase-like"/>
    <property type="match status" value="1"/>
</dbReference>
<evidence type="ECO:0000313" key="4">
    <source>
        <dbReference type="Proteomes" id="UP001064087"/>
    </source>
</evidence>
<evidence type="ECO:0000256" key="1">
    <source>
        <dbReference type="ARBA" id="ARBA00006096"/>
    </source>
</evidence>
<dbReference type="InterPro" id="IPR012338">
    <property type="entry name" value="Beta-lactam/transpept-like"/>
</dbReference>
<dbReference type="RefSeq" id="WP_263049173.1">
    <property type="nucleotide sequence ID" value="NZ_CP106738.1"/>
</dbReference>
<keyword evidence="3" id="KW-0645">Protease</keyword>
<dbReference type="PANTHER" id="PTHR30023:SF0">
    <property type="entry name" value="PENICILLIN-SENSITIVE CARBOXYPEPTIDASE A"/>
    <property type="match status" value="1"/>
</dbReference>
<gene>
    <name evidence="3" type="primary">dacB</name>
    <name evidence="3" type="ORF">N7U68_15690</name>
</gene>
<evidence type="ECO:0000313" key="3">
    <source>
        <dbReference type="EMBL" id="UXX85187.1"/>
    </source>
</evidence>
<keyword evidence="2 3" id="KW-0378">Hydrolase</keyword>
<protein>
    <submittedName>
        <fullName evidence="3">D-alanyl-D-alanine carboxypeptidase/D-alanyl-D-alanine-endopeptidase</fullName>
        <ecNumber evidence="3">3.4.16.4</ecNumber>
    </submittedName>
</protein>
<evidence type="ECO:0000256" key="2">
    <source>
        <dbReference type="ARBA" id="ARBA00022801"/>
    </source>
</evidence>
<dbReference type="NCBIfam" id="TIGR00666">
    <property type="entry name" value="PBP4"/>
    <property type="match status" value="1"/>
</dbReference>
<organism evidence="3 4">
    <name type="scientific">Roseovarius pelagicus</name>
    <dbReference type="NCBI Taxonomy" id="2980108"/>
    <lineage>
        <taxon>Bacteria</taxon>
        <taxon>Pseudomonadati</taxon>
        <taxon>Pseudomonadota</taxon>
        <taxon>Alphaproteobacteria</taxon>
        <taxon>Rhodobacterales</taxon>
        <taxon>Roseobacteraceae</taxon>
        <taxon>Roseovarius</taxon>
    </lineage>
</organism>
<dbReference type="Pfam" id="PF02113">
    <property type="entry name" value="Peptidase_S13"/>
    <property type="match status" value="1"/>
</dbReference>
<dbReference type="GO" id="GO:0009002">
    <property type="term" value="F:serine-type D-Ala-D-Ala carboxypeptidase activity"/>
    <property type="evidence" value="ECO:0007669"/>
    <property type="project" value="UniProtKB-EC"/>
</dbReference>
<name>A0ABY6DG93_9RHOB</name>
<comment type="similarity">
    <text evidence="1">Belongs to the peptidase S13 family.</text>
</comment>
<reference evidence="3" key="1">
    <citation type="submission" date="2022-10" db="EMBL/GenBank/DDBJ databases">
        <title>Roseovarius pelagicus sp. nov., isolated from Arctic seawater.</title>
        <authorList>
            <person name="Hong Y.W."/>
            <person name="Hwang C.Y."/>
        </authorList>
    </citation>
    <scope>NUCLEOTIDE SEQUENCE</scope>
    <source>
        <strain evidence="3">HL-MP18</strain>
    </source>
</reference>